<reference evidence="2 3" key="1">
    <citation type="submission" date="2015-11" db="EMBL/GenBank/DDBJ databases">
        <title>Genomic analysis of 38 Legionella species identifies large and diverse effector repertoires.</title>
        <authorList>
            <person name="Burstein D."/>
            <person name="Amaro F."/>
            <person name="Zusman T."/>
            <person name="Lifshitz Z."/>
            <person name="Cohen O."/>
            <person name="Gilbert J.A."/>
            <person name="Pupko T."/>
            <person name="Shuman H.A."/>
            <person name="Segal G."/>
        </authorList>
    </citation>
    <scope>NUCLEOTIDE SEQUENCE [LARGE SCALE GENOMIC DNA]</scope>
    <source>
        <strain evidence="2 3">BL-540</strain>
    </source>
</reference>
<feature type="region of interest" description="Disordered" evidence="1">
    <location>
        <begin position="219"/>
        <end position="252"/>
    </location>
</feature>
<feature type="compositionally biased region" description="Basic and acidic residues" evidence="1">
    <location>
        <begin position="238"/>
        <end position="252"/>
    </location>
</feature>
<name>A0A0W0V8V4_9GAMM</name>
<evidence type="ECO:0000313" key="2">
    <source>
        <dbReference type="EMBL" id="KTD16567.1"/>
    </source>
</evidence>
<dbReference type="PATRIC" id="fig|456.5.peg.928"/>
<dbReference type="Proteomes" id="UP000055035">
    <property type="component" value="Unassembled WGS sequence"/>
</dbReference>
<dbReference type="EMBL" id="LNYJ01000011">
    <property type="protein sequence ID" value="KTD16567.1"/>
    <property type="molecule type" value="Genomic_DNA"/>
</dbReference>
<protein>
    <submittedName>
        <fullName evidence="2">Uncharacterized protein</fullName>
    </submittedName>
</protein>
<gene>
    <name evidence="2" type="ORF">Ljor_0873</name>
</gene>
<accession>A0A0W0V8V4</accession>
<evidence type="ECO:0000256" key="1">
    <source>
        <dbReference type="SAM" id="MobiDB-lite"/>
    </source>
</evidence>
<organism evidence="2 3">
    <name type="scientific">Legionella jordanis</name>
    <dbReference type="NCBI Taxonomy" id="456"/>
    <lineage>
        <taxon>Bacteria</taxon>
        <taxon>Pseudomonadati</taxon>
        <taxon>Pseudomonadota</taxon>
        <taxon>Gammaproteobacteria</taxon>
        <taxon>Legionellales</taxon>
        <taxon>Legionellaceae</taxon>
        <taxon>Legionella</taxon>
    </lineage>
</organism>
<comment type="caution">
    <text evidence="2">The sequence shown here is derived from an EMBL/GenBank/DDBJ whole genome shotgun (WGS) entry which is preliminary data.</text>
</comment>
<dbReference type="OrthoDB" id="5649298at2"/>
<dbReference type="RefSeq" id="WP_058470409.1">
    <property type="nucleotide sequence ID" value="NZ_CAAAIC010000002.1"/>
</dbReference>
<proteinExistence type="predicted"/>
<dbReference type="AlphaFoldDB" id="A0A0W0V8V4"/>
<keyword evidence="3" id="KW-1185">Reference proteome</keyword>
<evidence type="ECO:0000313" key="3">
    <source>
        <dbReference type="Proteomes" id="UP000055035"/>
    </source>
</evidence>
<sequence length="265" mass="29922">MHLSNSENSFEVQLIRALYKDIRTAKHGREVNSQALTAAISLLEEIEKYPHISLAEIMVGAINMATSIQIMEYKNIAPDKIGETLYNRFMKERNYWFADYDKMFKAMSPLPLDDGLKVAMSVIKRAAQSPLYLSPCVPHTTTLYFEYLKAQDVHFVPPSLPDGETFAPWTKEQFSPFHTEFSVASLLNLSLFAVKKHKLPTQELPGDVQTKLQNLHAPEEYPQEGSVLSNEAFSNPMARKENSPGDEKDEVIKVEPASASRCVIL</sequence>